<feature type="compositionally biased region" description="Basic and acidic residues" evidence="1">
    <location>
        <begin position="544"/>
        <end position="558"/>
    </location>
</feature>
<feature type="compositionally biased region" description="Basic residues" evidence="1">
    <location>
        <begin position="565"/>
        <end position="582"/>
    </location>
</feature>
<evidence type="ECO:0008006" key="5">
    <source>
        <dbReference type="Google" id="ProtNLM"/>
    </source>
</evidence>
<feature type="compositionally biased region" description="Basic and acidic residues" evidence="1">
    <location>
        <begin position="750"/>
        <end position="786"/>
    </location>
</feature>
<reference evidence="3 4" key="1">
    <citation type="submission" date="2024-02" db="EMBL/GenBank/DDBJ databases">
        <authorList>
            <person name="Chen Y."/>
            <person name="Shah S."/>
            <person name="Dougan E. K."/>
            <person name="Thang M."/>
            <person name="Chan C."/>
        </authorList>
    </citation>
    <scope>NUCLEOTIDE SEQUENCE [LARGE SCALE GENOMIC DNA]</scope>
</reference>
<feature type="compositionally biased region" description="Polar residues" evidence="1">
    <location>
        <begin position="513"/>
        <end position="523"/>
    </location>
</feature>
<feature type="compositionally biased region" description="Basic and acidic residues" evidence="1">
    <location>
        <begin position="701"/>
        <end position="713"/>
    </location>
</feature>
<feature type="compositionally biased region" description="Basic and acidic residues" evidence="1">
    <location>
        <begin position="641"/>
        <end position="651"/>
    </location>
</feature>
<organism evidence="3 4">
    <name type="scientific">Durusdinium trenchii</name>
    <dbReference type="NCBI Taxonomy" id="1381693"/>
    <lineage>
        <taxon>Eukaryota</taxon>
        <taxon>Sar</taxon>
        <taxon>Alveolata</taxon>
        <taxon>Dinophyceae</taxon>
        <taxon>Suessiales</taxon>
        <taxon>Symbiodiniaceae</taxon>
        <taxon>Durusdinium</taxon>
    </lineage>
</organism>
<feature type="compositionally biased region" description="Basic and acidic residues" evidence="1">
    <location>
        <begin position="858"/>
        <end position="879"/>
    </location>
</feature>
<feature type="compositionally biased region" description="Basic and acidic residues" evidence="1">
    <location>
        <begin position="615"/>
        <end position="634"/>
    </location>
</feature>
<name>A0ABP0L746_9DINO</name>
<comment type="caution">
    <text evidence="3">The sequence shown here is derived from an EMBL/GenBank/DDBJ whole genome shotgun (WGS) entry which is preliminary data.</text>
</comment>
<dbReference type="EMBL" id="CAXAMM010014558">
    <property type="protein sequence ID" value="CAK9034089.1"/>
    <property type="molecule type" value="Genomic_DNA"/>
</dbReference>
<protein>
    <recommendedName>
        <fullName evidence="5">FACT complex subunit</fullName>
    </recommendedName>
</protein>
<gene>
    <name evidence="2" type="ORF">SCF082_LOCUS20748</name>
    <name evidence="3" type="ORF">SCF082_LOCUS20838</name>
</gene>
<feature type="region of interest" description="Disordered" evidence="1">
    <location>
        <begin position="473"/>
        <end position="523"/>
    </location>
</feature>
<evidence type="ECO:0000313" key="2">
    <source>
        <dbReference type="EMBL" id="CAK9034089.1"/>
    </source>
</evidence>
<proteinExistence type="predicted"/>
<dbReference type="EMBL" id="CAXAMM010014669">
    <property type="protein sequence ID" value="CAK9034398.1"/>
    <property type="molecule type" value="Genomic_DNA"/>
</dbReference>
<sequence length="918" mass="103027">MALWNDFRQKPVCDAPADDALQKADSKLEALSVDARRKAWEHDTLQLARDVASLGRLLAASQQSQKAERMKKIMHMRSENTIGGSIIEDFMNRNACHRAGTEVDLLTITDQFVAARKPTGAAGTTGFIVWADMTKFGRMDNKQLNFATAIIHKVLSRNPTTAIAIVLAPHLTSEKVSGSWDENVFKECELAQLRSPRATISWLPETSYIVPISEKDGLPHASEGMRSLSDVQEAAQLLAGKDVPIQLLQSVLSKTKLKQAAVVNATPYDCYLEKVCLEYHKDHDVSLAHLSVSLSPSLVDYVQKVLAMELLQAWKKGDHCMGEVRAYNPTPPPTDSEIDVASYNFKVVQVTVDNRKVGWDRFQVKLPAEVRASYYRDIVYGAEWRALMKDFDQRFDKSANPAAEIPRAPEPEKGDVEQLNWDGEPATIEDLMHTYQLEAKGAHMEIEITTEEIALSHGTSRFKACSKVADLMRKKRSGQASSEPTKRSISFDPEVKKIPTEKSSSGDAELPLSAQQLTSKNNPALKSELVKELEGKIAAAKARAKNDQKNMRLAEIKGGEQPTRGRGRPPKAKAKASKKKSKRESSSNSLDSEEPLSDEYDQDECDDEDDDEDLPKESKEKAAKPTTKTEAEKKTSKKTTTKPEPEEDPSKAKRPKKAAKIEQQKPTRQAFLKEAAKEFPNEPNTKKRKAKVQPTGNESAAESREKTSTERPSKRNGALKKPTNTEELKHAAKNEGKKEKEQKMQMMSREQVKEPKERPSRKATPEDQASVKEDDEKHRSKEVTEKVKRRPLKLIPAPVEEDEEINGSKKRSNEPEKPSKKAKRQAKGDEVEENGTEKKRCPRRSRVKEEAPLEATEEVARKCRRQEEESKMAEEREAESTAETEEEKEEEDEETARITFMMIISNEGLLHSYSNSIP</sequence>
<feature type="region of interest" description="Disordered" evidence="1">
    <location>
        <begin position="540"/>
        <end position="896"/>
    </location>
</feature>
<feature type="compositionally biased region" description="Basic and acidic residues" evidence="1">
    <location>
        <begin position="723"/>
        <end position="743"/>
    </location>
</feature>
<feature type="compositionally biased region" description="Acidic residues" evidence="1">
    <location>
        <begin position="880"/>
        <end position="894"/>
    </location>
</feature>
<accession>A0ABP0L746</accession>
<dbReference type="Proteomes" id="UP001642464">
    <property type="component" value="Unassembled WGS sequence"/>
</dbReference>
<keyword evidence="4" id="KW-1185">Reference proteome</keyword>
<evidence type="ECO:0000313" key="4">
    <source>
        <dbReference type="Proteomes" id="UP001642464"/>
    </source>
</evidence>
<evidence type="ECO:0000256" key="1">
    <source>
        <dbReference type="SAM" id="MobiDB-lite"/>
    </source>
</evidence>
<feature type="compositionally biased region" description="Acidic residues" evidence="1">
    <location>
        <begin position="591"/>
        <end position="614"/>
    </location>
</feature>
<evidence type="ECO:0000313" key="3">
    <source>
        <dbReference type="EMBL" id="CAK9034398.1"/>
    </source>
</evidence>